<dbReference type="GO" id="GO:0005198">
    <property type="term" value="F:structural molecule activity"/>
    <property type="evidence" value="ECO:0007669"/>
    <property type="project" value="InterPro"/>
</dbReference>
<evidence type="ECO:0000256" key="6">
    <source>
        <dbReference type="ARBA" id="ARBA00022692"/>
    </source>
</evidence>
<dbReference type="AlphaFoldDB" id="A0A3Q2Y0H4"/>
<evidence type="ECO:0008006" key="13">
    <source>
        <dbReference type="Google" id="ProtNLM"/>
    </source>
</evidence>
<feature type="transmembrane region" description="Helical" evidence="10">
    <location>
        <begin position="87"/>
        <end position="110"/>
    </location>
</feature>
<keyword evidence="9 10" id="KW-0472">Membrane</keyword>
<dbReference type="Proteomes" id="UP000264820">
    <property type="component" value="Unplaced"/>
</dbReference>
<evidence type="ECO:0000256" key="5">
    <source>
        <dbReference type="ARBA" id="ARBA00022475"/>
    </source>
</evidence>
<keyword evidence="4" id="KW-0796">Tight junction</keyword>
<sequence length="234" mass="25443">AKLKKCHWQFLGLLAGCLAWILTMATTGMDEWRLWHLHPDNCTSIITSGVAWVGIWRACFHSHALPKMENCQTMTISDRFVPVEIRVAQVLMALAMLGGLAGNAAAVQAVRRVYFTMECHGGVRAAFILAGALYLFTAALVLVPLVWNASAVVNNATIPFPPRFGLPDAPAGQQVGTAVRVGFVAAVLMIVSGLLFLAHRHVWRTLEPELHGRGLAEADKQGRDNPAFHADQVS</sequence>
<dbReference type="GO" id="GO:0005886">
    <property type="term" value="C:plasma membrane"/>
    <property type="evidence" value="ECO:0007669"/>
    <property type="project" value="UniProtKB-SubCell"/>
</dbReference>
<dbReference type="OMA" id="MMLAAIF"/>
<reference evidence="11" key="1">
    <citation type="submission" date="2025-08" db="UniProtKB">
        <authorList>
            <consortium name="Ensembl"/>
        </authorList>
    </citation>
    <scope>IDENTIFICATION</scope>
</reference>
<evidence type="ECO:0000256" key="2">
    <source>
        <dbReference type="ARBA" id="ARBA00004651"/>
    </source>
</evidence>
<evidence type="ECO:0000313" key="11">
    <source>
        <dbReference type="Ensembl" id="ENSHCOP00000010292.1"/>
    </source>
</evidence>
<dbReference type="PRINTS" id="PR01077">
    <property type="entry name" value="CLAUDIN"/>
</dbReference>
<dbReference type="Gene3D" id="1.20.140.150">
    <property type="match status" value="1"/>
</dbReference>
<evidence type="ECO:0000256" key="4">
    <source>
        <dbReference type="ARBA" id="ARBA00022427"/>
    </source>
</evidence>
<dbReference type="STRING" id="109280.ENSHCOP00000010292"/>
<accession>A0A3Q2Y0H4</accession>
<dbReference type="InterPro" id="IPR004031">
    <property type="entry name" value="PMP22/EMP/MP20/Claudin"/>
</dbReference>
<feature type="transmembrane region" description="Helical" evidence="10">
    <location>
        <begin position="122"/>
        <end position="147"/>
    </location>
</feature>
<keyword evidence="6 10" id="KW-0812">Transmembrane</keyword>
<dbReference type="GeneTree" id="ENSGT00390000005717"/>
<protein>
    <recommendedName>
        <fullName evidence="13">Claudin 34</fullName>
    </recommendedName>
</protein>
<dbReference type="GO" id="GO:0005923">
    <property type="term" value="C:bicellular tight junction"/>
    <property type="evidence" value="ECO:0007669"/>
    <property type="project" value="UniProtKB-SubCell"/>
</dbReference>
<evidence type="ECO:0000256" key="9">
    <source>
        <dbReference type="ARBA" id="ARBA00023136"/>
    </source>
</evidence>
<evidence type="ECO:0000256" key="3">
    <source>
        <dbReference type="ARBA" id="ARBA00008295"/>
    </source>
</evidence>
<evidence type="ECO:0000256" key="8">
    <source>
        <dbReference type="ARBA" id="ARBA00022989"/>
    </source>
</evidence>
<evidence type="ECO:0000256" key="1">
    <source>
        <dbReference type="ARBA" id="ARBA00004435"/>
    </source>
</evidence>
<dbReference type="InterPro" id="IPR006187">
    <property type="entry name" value="Claudin"/>
</dbReference>
<dbReference type="PANTHER" id="PTHR12002">
    <property type="entry name" value="CLAUDIN"/>
    <property type="match status" value="1"/>
</dbReference>
<proteinExistence type="inferred from homology"/>
<evidence type="ECO:0000256" key="10">
    <source>
        <dbReference type="SAM" id="Phobius"/>
    </source>
</evidence>
<evidence type="ECO:0000256" key="7">
    <source>
        <dbReference type="ARBA" id="ARBA00022949"/>
    </source>
</evidence>
<organism evidence="11 12">
    <name type="scientific">Hippocampus comes</name>
    <name type="common">Tiger tail seahorse</name>
    <dbReference type="NCBI Taxonomy" id="109280"/>
    <lineage>
        <taxon>Eukaryota</taxon>
        <taxon>Metazoa</taxon>
        <taxon>Chordata</taxon>
        <taxon>Craniata</taxon>
        <taxon>Vertebrata</taxon>
        <taxon>Euteleostomi</taxon>
        <taxon>Actinopterygii</taxon>
        <taxon>Neopterygii</taxon>
        <taxon>Teleostei</taxon>
        <taxon>Neoteleostei</taxon>
        <taxon>Acanthomorphata</taxon>
        <taxon>Syngnathiaria</taxon>
        <taxon>Syngnathiformes</taxon>
        <taxon>Syngnathoidei</taxon>
        <taxon>Syngnathidae</taxon>
        <taxon>Hippocampus</taxon>
    </lineage>
</organism>
<name>A0A3Q2Y0H4_HIPCM</name>
<comment type="subcellular location">
    <subcellularLocation>
        <location evidence="1">Cell junction</location>
        <location evidence="1">Tight junction</location>
    </subcellularLocation>
    <subcellularLocation>
        <location evidence="2">Cell membrane</location>
        <topology evidence="2">Multi-pass membrane protein</topology>
    </subcellularLocation>
</comment>
<reference evidence="11" key="2">
    <citation type="submission" date="2025-09" db="UniProtKB">
        <authorList>
            <consortium name="Ensembl"/>
        </authorList>
    </citation>
    <scope>IDENTIFICATION</scope>
</reference>
<dbReference type="Pfam" id="PF13903">
    <property type="entry name" value="Claudin_2"/>
    <property type="match status" value="1"/>
</dbReference>
<keyword evidence="8 10" id="KW-1133">Transmembrane helix</keyword>
<keyword evidence="7" id="KW-0965">Cell junction</keyword>
<keyword evidence="5" id="KW-1003">Cell membrane</keyword>
<comment type="similarity">
    <text evidence="3">Belongs to the claudin family.</text>
</comment>
<dbReference type="Ensembl" id="ENSHCOT00000016641.1">
    <property type="protein sequence ID" value="ENSHCOP00000010292.1"/>
    <property type="gene ID" value="ENSHCOG00000012866.1"/>
</dbReference>
<evidence type="ECO:0000313" key="12">
    <source>
        <dbReference type="Proteomes" id="UP000264820"/>
    </source>
</evidence>
<keyword evidence="12" id="KW-1185">Reference proteome</keyword>
<feature type="transmembrane region" description="Helical" evidence="10">
    <location>
        <begin position="178"/>
        <end position="198"/>
    </location>
</feature>